<sequence>MGNDIVGFKNLLAGYKSTIRIAIGDANLRATAVSANAIQEFKELLENTTADLQEHLKNLDDKLEALRIHGNDITDENEAERGQISEEIDGAQECLAVCARASHHVDEVRTNVFEGISAADDAHQVIISTFGGLISAKRVSAGVKATQWLGQISDAVLQQLAQSRGIDLSSRSRTVTSVEEQAGGNINLRANVELGRS</sequence>
<name>A0ACB6QGC4_9PLEO</name>
<proteinExistence type="predicted"/>
<dbReference type="EMBL" id="MU003526">
    <property type="protein sequence ID" value="KAF2466033.1"/>
    <property type="molecule type" value="Genomic_DNA"/>
</dbReference>
<dbReference type="Proteomes" id="UP000799755">
    <property type="component" value="Unassembled WGS sequence"/>
</dbReference>
<comment type="caution">
    <text evidence="1">The sequence shown here is derived from an EMBL/GenBank/DDBJ whole genome shotgun (WGS) entry which is preliminary data.</text>
</comment>
<keyword evidence="2" id="KW-1185">Reference proteome</keyword>
<accession>A0ACB6QGC4</accession>
<evidence type="ECO:0000313" key="1">
    <source>
        <dbReference type="EMBL" id="KAF2466033.1"/>
    </source>
</evidence>
<gene>
    <name evidence="1" type="ORF">BDR25DRAFT_377689</name>
</gene>
<protein>
    <submittedName>
        <fullName evidence="1">Uncharacterized protein</fullName>
    </submittedName>
</protein>
<organism evidence="1 2">
    <name type="scientific">Lindgomyces ingoldianus</name>
    <dbReference type="NCBI Taxonomy" id="673940"/>
    <lineage>
        <taxon>Eukaryota</taxon>
        <taxon>Fungi</taxon>
        <taxon>Dikarya</taxon>
        <taxon>Ascomycota</taxon>
        <taxon>Pezizomycotina</taxon>
        <taxon>Dothideomycetes</taxon>
        <taxon>Pleosporomycetidae</taxon>
        <taxon>Pleosporales</taxon>
        <taxon>Lindgomycetaceae</taxon>
        <taxon>Lindgomyces</taxon>
    </lineage>
</organism>
<reference evidence="1" key="1">
    <citation type="journal article" date="2020" name="Stud. Mycol.">
        <title>101 Dothideomycetes genomes: a test case for predicting lifestyles and emergence of pathogens.</title>
        <authorList>
            <person name="Haridas S."/>
            <person name="Albert R."/>
            <person name="Binder M."/>
            <person name="Bloem J."/>
            <person name="Labutti K."/>
            <person name="Salamov A."/>
            <person name="Andreopoulos B."/>
            <person name="Baker S."/>
            <person name="Barry K."/>
            <person name="Bills G."/>
            <person name="Bluhm B."/>
            <person name="Cannon C."/>
            <person name="Castanera R."/>
            <person name="Culley D."/>
            <person name="Daum C."/>
            <person name="Ezra D."/>
            <person name="Gonzalez J."/>
            <person name="Henrissat B."/>
            <person name="Kuo A."/>
            <person name="Liang C."/>
            <person name="Lipzen A."/>
            <person name="Lutzoni F."/>
            <person name="Magnuson J."/>
            <person name="Mondo S."/>
            <person name="Nolan M."/>
            <person name="Ohm R."/>
            <person name="Pangilinan J."/>
            <person name="Park H.-J."/>
            <person name="Ramirez L."/>
            <person name="Alfaro M."/>
            <person name="Sun H."/>
            <person name="Tritt A."/>
            <person name="Yoshinaga Y."/>
            <person name="Zwiers L.-H."/>
            <person name="Turgeon B."/>
            <person name="Goodwin S."/>
            <person name="Spatafora J."/>
            <person name="Crous P."/>
            <person name="Grigoriev I."/>
        </authorList>
    </citation>
    <scope>NUCLEOTIDE SEQUENCE</scope>
    <source>
        <strain evidence="1">ATCC 200398</strain>
    </source>
</reference>
<evidence type="ECO:0000313" key="2">
    <source>
        <dbReference type="Proteomes" id="UP000799755"/>
    </source>
</evidence>